<dbReference type="NCBIfam" id="TIGR01396">
    <property type="entry name" value="FlgB"/>
    <property type="match status" value="1"/>
</dbReference>
<dbReference type="RefSeq" id="WP_131298515.1">
    <property type="nucleotide sequence ID" value="NZ_JBHLST010000037.1"/>
</dbReference>
<keyword evidence="8" id="KW-0966">Cell projection</keyword>
<evidence type="ECO:0000256" key="6">
    <source>
        <dbReference type="PIRNR" id="PIRNR002889"/>
    </source>
</evidence>
<dbReference type="GO" id="GO:0071973">
    <property type="term" value="P:bacterial-type flagellum-dependent cell motility"/>
    <property type="evidence" value="ECO:0007669"/>
    <property type="project" value="InterPro"/>
</dbReference>
<dbReference type="PANTHER" id="PTHR30435:SF12">
    <property type="entry name" value="FLAGELLAR BASAL BODY ROD PROTEIN FLGB"/>
    <property type="match status" value="1"/>
</dbReference>
<evidence type="ECO:0000313" key="9">
    <source>
        <dbReference type="Proteomes" id="UP000295169"/>
    </source>
</evidence>
<keyword evidence="8" id="KW-0969">Cilium</keyword>
<accession>A0A4V2Q757</accession>
<name>A0A4V2Q757_9GAMM</name>
<comment type="similarity">
    <text evidence="2 6">Belongs to the flagella basal body rod proteins family.</text>
</comment>
<dbReference type="EMBL" id="SMMU01000023">
    <property type="protein sequence ID" value="TCL28087.1"/>
    <property type="molecule type" value="Genomic_DNA"/>
</dbReference>
<evidence type="ECO:0000259" key="7">
    <source>
        <dbReference type="Pfam" id="PF00460"/>
    </source>
</evidence>
<dbReference type="PIRSF" id="PIRSF002889">
    <property type="entry name" value="Rod_FlgB"/>
    <property type="match status" value="1"/>
</dbReference>
<organism evidence="8 9">
    <name type="scientific">Azotobacter chroococcum</name>
    <dbReference type="NCBI Taxonomy" id="353"/>
    <lineage>
        <taxon>Bacteria</taxon>
        <taxon>Pseudomonadati</taxon>
        <taxon>Pseudomonadota</taxon>
        <taxon>Gammaproteobacteria</taxon>
        <taxon>Pseudomonadales</taxon>
        <taxon>Pseudomonadaceae</taxon>
        <taxon>Azotobacter</taxon>
    </lineage>
</organism>
<feature type="domain" description="Flagellar basal body rod protein N-terminal" evidence="7">
    <location>
        <begin position="9"/>
        <end position="38"/>
    </location>
</feature>
<keyword evidence="8" id="KW-0282">Flagellum</keyword>
<proteinExistence type="inferred from homology"/>
<comment type="subcellular location">
    <subcellularLocation>
        <location evidence="1 6">Bacterial flagellum basal body</location>
    </subcellularLocation>
</comment>
<reference evidence="8 9" key="1">
    <citation type="submission" date="2019-03" db="EMBL/GenBank/DDBJ databases">
        <title>Genomic Encyclopedia of Type Strains, Phase IV (KMG-IV): sequencing the most valuable type-strain genomes for metagenomic binning, comparative biology and taxonomic classification.</title>
        <authorList>
            <person name="Goeker M."/>
        </authorList>
    </citation>
    <scope>NUCLEOTIDE SEQUENCE [LARGE SCALE GENOMIC DNA]</scope>
    <source>
        <strain evidence="8 9">DSM 2286</strain>
    </source>
</reference>
<sequence length="137" mass="15379">MLDKLDASLRFQQEALNLRTQRQQVLAANIANADTPEFRARDFDFSRELAKAIEDGRGASSMRLATTSMRHLQGASTAALAVRELLYRVPDQPSLDGNTVDMDRERAQFVDNTVRYQASLSFLNSRLQGLKTAMQSE</sequence>
<evidence type="ECO:0000256" key="5">
    <source>
        <dbReference type="ARBA" id="ARBA00024934"/>
    </source>
</evidence>
<dbReference type="GO" id="GO:0030694">
    <property type="term" value="C:bacterial-type flagellum basal body, rod"/>
    <property type="evidence" value="ECO:0007669"/>
    <property type="project" value="InterPro"/>
</dbReference>
<keyword evidence="4 6" id="KW-0975">Bacterial flagellum</keyword>
<dbReference type="InterPro" id="IPR019776">
    <property type="entry name" value="Flagellar_basal_body_rod_CS"/>
</dbReference>
<dbReference type="PROSITE" id="PS00588">
    <property type="entry name" value="FLAGELLA_BB_ROD"/>
    <property type="match status" value="1"/>
</dbReference>
<gene>
    <name evidence="8" type="ORF">EV691_12342</name>
</gene>
<protein>
    <recommendedName>
        <fullName evidence="3 6">Flagellar basal body rod protein FlgB</fullName>
    </recommendedName>
</protein>
<dbReference type="InterPro" id="IPR006300">
    <property type="entry name" value="FlgB"/>
</dbReference>
<evidence type="ECO:0000256" key="4">
    <source>
        <dbReference type="ARBA" id="ARBA00023143"/>
    </source>
</evidence>
<dbReference type="Pfam" id="PF00460">
    <property type="entry name" value="Flg_bb_rod"/>
    <property type="match status" value="1"/>
</dbReference>
<comment type="subunit">
    <text evidence="6">The basal body constitutes a major portion of the flagellar organelle and consists of a number of rings mounted on a central rod.</text>
</comment>
<evidence type="ECO:0000313" key="8">
    <source>
        <dbReference type="EMBL" id="TCL28087.1"/>
    </source>
</evidence>
<evidence type="ECO:0000256" key="2">
    <source>
        <dbReference type="ARBA" id="ARBA00009677"/>
    </source>
</evidence>
<dbReference type="AlphaFoldDB" id="A0A4V2Q757"/>
<comment type="caution">
    <text evidence="8">The sequence shown here is derived from an EMBL/GenBank/DDBJ whole genome shotgun (WGS) entry which is preliminary data.</text>
</comment>
<dbReference type="InterPro" id="IPR001444">
    <property type="entry name" value="Flag_bb_rod_N"/>
</dbReference>
<comment type="function">
    <text evidence="5 6">Structural component of flagellum, the bacterial motility apparatus. Part of the rod structure of flagellar basal body.</text>
</comment>
<dbReference type="PANTHER" id="PTHR30435">
    <property type="entry name" value="FLAGELLAR PROTEIN"/>
    <property type="match status" value="1"/>
</dbReference>
<dbReference type="Proteomes" id="UP000295169">
    <property type="component" value="Unassembled WGS sequence"/>
</dbReference>
<evidence type="ECO:0000256" key="1">
    <source>
        <dbReference type="ARBA" id="ARBA00004117"/>
    </source>
</evidence>
<evidence type="ECO:0000256" key="3">
    <source>
        <dbReference type="ARBA" id="ARBA00014376"/>
    </source>
</evidence>